<proteinExistence type="inferred from homology"/>
<gene>
    <name evidence="13" type="ORF">K437DRAFT_228788</name>
</gene>
<evidence type="ECO:0000256" key="4">
    <source>
        <dbReference type="ARBA" id="ARBA00022692"/>
    </source>
</evidence>
<dbReference type="Proteomes" id="UP000027361">
    <property type="component" value="Unassembled WGS sequence"/>
</dbReference>
<dbReference type="InParanoid" id="A0A066VHM5"/>
<evidence type="ECO:0000256" key="8">
    <source>
        <dbReference type="ARBA" id="ARBA00023136"/>
    </source>
</evidence>
<feature type="domain" description="CAAX prenyl protease 2/Lysostaphin resistance protein A-like" evidence="12">
    <location>
        <begin position="161"/>
        <end position="277"/>
    </location>
</feature>
<keyword evidence="3" id="KW-0645">Protease</keyword>
<name>A0A066VHM5_TILAU</name>
<keyword evidence="14" id="KW-1185">Reference proteome</keyword>
<dbReference type="EC" id="3.4.26.1" evidence="10"/>
<accession>A0A066VHM5</accession>
<evidence type="ECO:0000256" key="7">
    <source>
        <dbReference type="ARBA" id="ARBA00022989"/>
    </source>
</evidence>
<keyword evidence="6" id="KW-0256">Endoplasmic reticulum</keyword>
<keyword evidence="5" id="KW-0378">Hydrolase</keyword>
<dbReference type="AlphaFoldDB" id="A0A066VHM5"/>
<reference evidence="13 14" key="1">
    <citation type="submission" date="2014-05" db="EMBL/GenBank/DDBJ databases">
        <title>Draft genome sequence of a rare smut relative, Tilletiaria anomala UBC 951.</title>
        <authorList>
            <consortium name="DOE Joint Genome Institute"/>
            <person name="Toome M."/>
            <person name="Kuo A."/>
            <person name="Henrissat B."/>
            <person name="Lipzen A."/>
            <person name="Tritt A."/>
            <person name="Yoshinaga Y."/>
            <person name="Zane M."/>
            <person name="Barry K."/>
            <person name="Grigoriev I.V."/>
            <person name="Spatafora J.W."/>
            <person name="Aimea M.C."/>
        </authorList>
    </citation>
    <scope>NUCLEOTIDE SEQUENCE [LARGE SCALE GENOMIC DNA]</scope>
    <source>
        <strain evidence="13 14">UBC 951</strain>
    </source>
</reference>
<dbReference type="RefSeq" id="XP_013240594.1">
    <property type="nucleotide sequence ID" value="XM_013385140.1"/>
</dbReference>
<dbReference type="InterPro" id="IPR039731">
    <property type="entry name" value="Rce1"/>
</dbReference>
<protein>
    <recommendedName>
        <fullName evidence="10">intramembrane prenyl-peptidase Rce1</fullName>
        <ecNumber evidence="10">3.4.26.1</ecNumber>
    </recommendedName>
</protein>
<evidence type="ECO:0000256" key="10">
    <source>
        <dbReference type="ARBA" id="ARBA00049729"/>
    </source>
</evidence>
<evidence type="ECO:0000256" key="1">
    <source>
        <dbReference type="ARBA" id="ARBA00004477"/>
    </source>
</evidence>
<dbReference type="EMBL" id="JMSN01000124">
    <property type="protein sequence ID" value="KDN38085.1"/>
    <property type="molecule type" value="Genomic_DNA"/>
</dbReference>
<dbReference type="FunCoup" id="A0A066VHM5">
    <property type="interactions" value="281"/>
</dbReference>
<sequence length="328" mass="36490">MDRSLSLPLLSTGNAIFTCSAATLSYVGSIYLFSAHRIGSHPAAQYDNEKLIRHRLRMVSFSTLTSLVGCAATIWSKLPALNGTLTLRRSLRLLGIPLPEANLEAIVNGAREHLAPAVAFPLGLTALIYCGPLYCCFLDQSLPFQRQFSFKRDVLFRFSQLQGLRTFVVGPLTEELVFRSCIIGVSLCSGFSRMSLIFLTPAYFSIAHFHHAWENYVGEGKTRKALKRSVQRAIFQMLYTAIFGWYANTLLLRTGEVPRIAGNVIVPFLSHVFCNVMGLPDLFHAEETHPQRKLSIRMAHLAGIAAFVGFFGRLTRPTLFGGSALWQQ</sequence>
<feature type="transmembrane region" description="Helical" evidence="11">
    <location>
        <begin position="233"/>
        <end position="252"/>
    </location>
</feature>
<dbReference type="GeneID" id="25262679"/>
<organism evidence="13 14">
    <name type="scientific">Tilletiaria anomala (strain ATCC 24038 / CBS 436.72 / UBC 951)</name>
    <dbReference type="NCBI Taxonomy" id="1037660"/>
    <lineage>
        <taxon>Eukaryota</taxon>
        <taxon>Fungi</taxon>
        <taxon>Dikarya</taxon>
        <taxon>Basidiomycota</taxon>
        <taxon>Ustilaginomycotina</taxon>
        <taxon>Exobasidiomycetes</taxon>
        <taxon>Georgefischeriales</taxon>
        <taxon>Tilletiariaceae</taxon>
        <taxon>Tilletiaria</taxon>
    </lineage>
</organism>
<feature type="transmembrane region" description="Helical" evidence="11">
    <location>
        <begin position="118"/>
        <end position="138"/>
    </location>
</feature>
<evidence type="ECO:0000256" key="11">
    <source>
        <dbReference type="SAM" id="Phobius"/>
    </source>
</evidence>
<evidence type="ECO:0000256" key="2">
    <source>
        <dbReference type="ARBA" id="ARBA00006897"/>
    </source>
</evidence>
<evidence type="ECO:0000256" key="6">
    <source>
        <dbReference type="ARBA" id="ARBA00022824"/>
    </source>
</evidence>
<comment type="similarity">
    <text evidence="2">Belongs to the peptidase U48 family.</text>
</comment>
<evidence type="ECO:0000313" key="14">
    <source>
        <dbReference type="Proteomes" id="UP000027361"/>
    </source>
</evidence>
<comment type="caution">
    <text evidence="13">The sequence shown here is derived from an EMBL/GenBank/DDBJ whole genome shotgun (WGS) entry which is preliminary data.</text>
</comment>
<dbReference type="PANTHER" id="PTHR13046">
    <property type="entry name" value="PROTEASE U48 CAAX PRENYL PROTEASE RCE1"/>
    <property type="match status" value="1"/>
</dbReference>
<feature type="transmembrane region" description="Helical" evidence="11">
    <location>
        <begin position="15"/>
        <end position="35"/>
    </location>
</feature>
<evidence type="ECO:0000256" key="9">
    <source>
        <dbReference type="ARBA" id="ARBA00047280"/>
    </source>
</evidence>
<dbReference type="InterPro" id="IPR003675">
    <property type="entry name" value="Rce1/LyrA-like_dom"/>
</dbReference>
<dbReference type="GO" id="GO:0071586">
    <property type="term" value="P:CAAX-box protein processing"/>
    <property type="evidence" value="ECO:0007669"/>
    <property type="project" value="InterPro"/>
</dbReference>
<dbReference type="HOGENOM" id="CLU_049909_2_0_1"/>
<evidence type="ECO:0000313" key="13">
    <source>
        <dbReference type="EMBL" id="KDN38085.1"/>
    </source>
</evidence>
<keyword evidence="7 11" id="KW-1133">Transmembrane helix</keyword>
<evidence type="ECO:0000256" key="3">
    <source>
        <dbReference type="ARBA" id="ARBA00022670"/>
    </source>
</evidence>
<keyword evidence="8 11" id="KW-0472">Membrane</keyword>
<dbReference type="Pfam" id="PF02517">
    <property type="entry name" value="Rce1-like"/>
    <property type="match status" value="1"/>
</dbReference>
<dbReference type="OrthoDB" id="271604at2759"/>
<comment type="catalytic activity">
    <reaction evidence="9">
        <text>Hydrolyzes the peptide bond -P2-(S-farnesyl or geranylgeranyl)C-P1'-P2'-P3'-COOH where P1' and P2' are amino acids with aliphatic sidechains and P3' is any C-terminal residue.</text>
        <dbReference type="EC" id="3.4.26.1"/>
    </reaction>
</comment>
<feature type="transmembrane region" description="Helical" evidence="11">
    <location>
        <begin position="264"/>
        <end position="282"/>
    </location>
</feature>
<dbReference type="PANTHER" id="PTHR13046:SF0">
    <property type="entry name" value="CAAX PRENYL PROTEASE 2"/>
    <property type="match status" value="1"/>
</dbReference>
<evidence type="ECO:0000256" key="5">
    <source>
        <dbReference type="ARBA" id="ARBA00022801"/>
    </source>
</evidence>
<keyword evidence="4 11" id="KW-0812">Transmembrane</keyword>
<feature type="transmembrane region" description="Helical" evidence="11">
    <location>
        <begin position="294"/>
        <end position="312"/>
    </location>
</feature>
<comment type="subcellular location">
    <subcellularLocation>
        <location evidence="1">Endoplasmic reticulum membrane</location>
        <topology evidence="1">Multi-pass membrane protein</topology>
    </subcellularLocation>
</comment>
<dbReference type="STRING" id="1037660.A0A066VHM5"/>
<feature type="transmembrane region" description="Helical" evidence="11">
    <location>
        <begin position="56"/>
        <end position="75"/>
    </location>
</feature>
<dbReference type="GO" id="GO:0004222">
    <property type="term" value="F:metalloendopeptidase activity"/>
    <property type="evidence" value="ECO:0007669"/>
    <property type="project" value="InterPro"/>
</dbReference>
<evidence type="ECO:0000259" key="12">
    <source>
        <dbReference type="Pfam" id="PF02517"/>
    </source>
</evidence>
<dbReference type="OMA" id="HRIGSHP"/>
<dbReference type="GO" id="GO:0005789">
    <property type="term" value="C:endoplasmic reticulum membrane"/>
    <property type="evidence" value="ECO:0007669"/>
    <property type="project" value="UniProtKB-SubCell"/>
</dbReference>